<feature type="domain" description="HTH tetR-type" evidence="3">
    <location>
        <begin position="8"/>
        <end position="69"/>
    </location>
</feature>
<dbReference type="SUPFAM" id="SSF46689">
    <property type="entry name" value="Homeodomain-like"/>
    <property type="match status" value="1"/>
</dbReference>
<dbReference type="InterPro" id="IPR009057">
    <property type="entry name" value="Homeodomain-like_sf"/>
</dbReference>
<dbReference type="PROSITE" id="PS50977">
    <property type="entry name" value="HTH_TETR_2"/>
    <property type="match status" value="1"/>
</dbReference>
<dbReference type="Pfam" id="PF00440">
    <property type="entry name" value="TetR_N"/>
    <property type="match status" value="1"/>
</dbReference>
<evidence type="ECO:0000256" key="2">
    <source>
        <dbReference type="PROSITE-ProRule" id="PRU00335"/>
    </source>
</evidence>
<dbReference type="PANTHER" id="PTHR43479">
    <property type="entry name" value="ACREF/ENVCD OPERON REPRESSOR-RELATED"/>
    <property type="match status" value="1"/>
</dbReference>
<accession>A0ABS8DDU5</accession>
<dbReference type="Gene3D" id="1.10.357.10">
    <property type="entry name" value="Tetracycline Repressor, domain 2"/>
    <property type="match status" value="1"/>
</dbReference>
<keyword evidence="5" id="KW-1185">Reference proteome</keyword>
<feature type="DNA-binding region" description="H-T-H motif" evidence="2">
    <location>
        <begin position="32"/>
        <end position="51"/>
    </location>
</feature>
<dbReference type="RefSeq" id="WP_227183324.1">
    <property type="nucleotide sequence ID" value="NZ_JAJCIQ010000002.1"/>
</dbReference>
<comment type="caution">
    <text evidence="4">The sequence shown here is derived from an EMBL/GenBank/DDBJ whole genome shotgun (WGS) entry which is preliminary data.</text>
</comment>
<evidence type="ECO:0000313" key="4">
    <source>
        <dbReference type="EMBL" id="MCB7386598.1"/>
    </source>
</evidence>
<sequence>MPRNKYPEETGQKILDAALKLFLEKGYEETTVLDIIGEMGGMTRGAFYHHFKSKEEVFDVLSEKLFAGSNPFTDAKSHTELNGLQKIQFLLKKSITDTQTDSQKLSLSVLNLLESPTFLKKLIDTNTSLVPYYQEFISEGIDDGSIAPNNAKLLSELFTMFTNFWMIPTLFPSTEKETWERFMMIKEITDSLGFPVIDEELAELGRQQLEALDNADCQSQDAETD</sequence>
<dbReference type="InterPro" id="IPR050624">
    <property type="entry name" value="HTH-type_Tx_Regulator"/>
</dbReference>
<organism evidence="4 5">
    <name type="scientific">Bariatricus massiliensis</name>
    <dbReference type="NCBI Taxonomy" id="1745713"/>
    <lineage>
        <taxon>Bacteria</taxon>
        <taxon>Bacillati</taxon>
        <taxon>Bacillota</taxon>
        <taxon>Clostridia</taxon>
        <taxon>Lachnospirales</taxon>
        <taxon>Lachnospiraceae</taxon>
        <taxon>Bariatricus</taxon>
    </lineage>
</organism>
<proteinExistence type="predicted"/>
<dbReference type="Proteomes" id="UP001299546">
    <property type="component" value="Unassembled WGS sequence"/>
</dbReference>
<name>A0ABS8DDU5_9FIRM</name>
<evidence type="ECO:0000256" key="1">
    <source>
        <dbReference type="ARBA" id="ARBA00023125"/>
    </source>
</evidence>
<evidence type="ECO:0000259" key="3">
    <source>
        <dbReference type="PROSITE" id="PS50977"/>
    </source>
</evidence>
<keyword evidence="1 2" id="KW-0238">DNA-binding</keyword>
<evidence type="ECO:0000313" key="5">
    <source>
        <dbReference type="Proteomes" id="UP001299546"/>
    </source>
</evidence>
<reference evidence="4 5" key="1">
    <citation type="submission" date="2021-10" db="EMBL/GenBank/DDBJ databases">
        <title>Collection of gut derived symbiotic bacterial strains cultured from healthy donors.</title>
        <authorList>
            <person name="Lin H."/>
            <person name="Littmann E."/>
            <person name="Kohout C."/>
            <person name="Pamer E.G."/>
        </authorList>
    </citation>
    <scope>NUCLEOTIDE SEQUENCE [LARGE SCALE GENOMIC DNA]</scope>
    <source>
        <strain evidence="4 5">DFI.1.165</strain>
    </source>
</reference>
<gene>
    <name evidence="4" type="ORF">LIZ65_04800</name>
</gene>
<protein>
    <submittedName>
        <fullName evidence="4">TetR/AcrR family transcriptional regulator</fullName>
    </submittedName>
</protein>
<dbReference type="EMBL" id="JAJCIS010000002">
    <property type="protein sequence ID" value="MCB7386598.1"/>
    <property type="molecule type" value="Genomic_DNA"/>
</dbReference>
<dbReference type="InterPro" id="IPR001647">
    <property type="entry name" value="HTH_TetR"/>
</dbReference>
<dbReference type="PANTHER" id="PTHR43479:SF11">
    <property type="entry name" value="ACREF_ENVCD OPERON REPRESSOR-RELATED"/>
    <property type="match status" value="1"/>
</dbReference>